<evidence type="ECO:0000256" key="5">
    <source>
        <dbReference type="ARBA" id="ARBA00022741"/>
    </source>
</evidence>
<evidence type="ECO:0000256" key="4">
    <source>
        <dbReference type="ARBA" id="ARBA00022598"/>
    </source>
</evidence>
<dbReference type="OrthoDB" id="9805987at2"/>
<keyword evidence="4 10" id="KW-0436">Ligase</keyword>
<evidence type="ECO:0000259" key="13">
    <source>
        <dbReference type="SMART" id="SM01016"/>
    </source>
</evidence>
<evidence type="ECO:0000256" key="10">
    <source>
        <dbReference type="HAMAP-Rule" id="MF_00123"/>
    </source>
</evidence>
<evidence type="ECO:0000256" key="6">
    <source>
        <dbReference type="ARBA" id="ARBA00022840"/>
    </source>
</evidence>
<organism evidence="14 15">
    <name type="scientific">Paenibacillus piri</name>
    <dbReference type="NCBI Taxonomy" id="2547395"/>
    <lineage>
        <taxon>Bacteria</taxon>
        <taxon>Bacillati</taxon>
        <taxon>Bacillota</taxon>
        <taxon>Bacilli</taxon>
        <taxon>Bacillales</taxon>
        <taxon>Paenibacillaceae</taxon>
        <taxon>Paenibacillus</taxon>
    </lineage>
</organism>
<dbReference type="InterPro" id="IPR036695">
    <property type="entry name" value="Arg-tRNA-synth_N_sf"/>
</dbReference>
<dbReference type="InterPro" id="IPR001412">
    <property type="entry name" value="aa-tRNA-synth_I_CS"/>
</dbReference>
<dbReference type="EC" id="6.1.1.19" evidence="10"/>
<dbReference type="RefSeq" id="WP_133231150.1">
    <property type="nucleotide sequence ID" value="NZ_SMRT01000009.1"/>
</dbReference>
<name>A0A4R5KMX0_9BACL</name>
<evidence type="ECO:0000256" key="9">
    <source>
        <dbReference type="ARBA" id="ARBA00049339"/>
    </source>
</evidence>
<evidence type="ECO:0000256" key="11">
    <source>
        <dbReference type="RuleBase" id="RU363038"/>
    </source>
</evidence>
<comment type="caution">
    <text evidence="14">The sequence shown here is derived from an EMBL/GenBank/DDBJ whole genome shotgun (WGS) entry which is preliminary data.</text>
</comment>
<feature type="short sequence motif" description="'HIGH' region" evidence="10">
    <location>
        <begin position="122"/>
        <end position="132"/>
    </location>
</feature>
<keyword evidence="7 10" id="KW-0648">Protein biosynthesis</keyword>
<keyword evidence="3 10" id="KW-0963">Cytoplasm</keyword>
<gene>
    <name evidence="10" type="primary">argS</name>
    <name evidence="14" type="ORF">E1757_19510</name>
</gene>
<keyword evidence="15" id="KW-1185">Reference proteome</keyword>
<evidence type="ECO:0000256" key="3">
    <source>
        <dbReference type="ARBA" id="ARBA00022490"/>
    </source>
</evidence>
<protein>
    <recommendedName>
        <fullName evidence="10">Arginine--tRNA ligase</fullName>
        <ecNumber evidence="10">6.1.1.19</ecNumber>
    </recommendedName>
    <alternativeName>
        <fullName evidence="10">Arginyl-tRNA synthetase</fullName>
        <shortName evidence="10">ArgRS</shortName>
    </alternativeName>
</protein>
<feature type="domain" description="Arginyl tRNA synthetase N-terminal" evidence="13">
    <location>
        <begin position="1"/>
        <end position="84"/>
    </location>
</feature>
<dbReference type="AlphaFoldDB" id="A0A4R5KMX0"/>
<dbReference type="InterPro" id="IPR009080">
    <property type="entry name" value="tRNAsynth_Ia_anticodon-bd"/>
</dbReference>
<accession>A0A4R5KMX0</accession>
<dbReference type="PRINTS" id="PR01038">
    <property type="entry name" value="TRNASYNTHARG"/>
</dbReference>
<comment type="subunit">
    <text evidence="10">Monomer.</text>
</comment>
<dbReference type="GO" id="GO:0005524">
    <property type="term" value="F:ATP binding"/>
    <property type="evidence" value="ECO:0007669"/>
    <property type="project" value="UniProtKB-UniRule"/>
</dbReference>
<dbReference type="GO" id="GO:0004814">
    <property type="term" value="F:arginine-tRNA ligase activity"/>
    <property type="evidence" value="ECO:0007669"/>
    <property type="project" value="UniProtKB-UniRule"/>
</dbReference>
<dbReference type="PANTHER" id="PTHR11956:SF5">
    <property type="entry name" value="ARGININE--TRNA LIGASE, CYTOPLASMIC"/>
    <property type="match status" value="1"/>
</dbReference>
<keyword evidence="5 10" id="KW-0547">Nucleotide-binding</keyword>
<dbReference type="PROSITE" id="PS00178">
    <property type="entry name" value="AA_TRNA_LIGASE_I"/>
    <property type="match status" value="1"/>
</dbReference>
<dbReference type="FunFam" id="1.10.730.10:FF:000008">
    <property type="entry name" value="Arginine--tRNA ligase"/>
    <property type="match status" value="1"/>
</dbReference>
<evidence type="ECO:0000256" key="1">
    <source>
        <dbReference type="ARBA" id="ARBA00004496"/>
    </source>
</evidence>
<dbReference type="GO" id="GO:0006420">
    <property type="term" value="P:arginyl-tRNA aminoacylation"/>
    <property type="evidence" value="ECO:0007669"/>
    <property type="project" value="UniProtKB-UniRule"/>
</dbReference>
<dbReference type="CDD" id="cd00671">
    <property type="entry name" value="ArgRS_core"/>
    <property type="match status" value="1"/>
</dbReference>
<dbReference type="NCBIfam" id="TIGR00456">
    <property type="entry name" value="argS"/>
    <property type="match status" value="1"/>
</dbReference>
<feature type="domain" description="DALR anticodon binding" evidence="12">
    <location>
        <begin position="450"/>
        <end position="572"/>
    </location>
</feature>
<dbReference type="FunFam" id="3.40.50.620:FF:000116">
    <property type="entry name" value="Arginine--tRNA ligase"/>
    <property type="match status" value="1"/>
</dbReference>
<comment type="similarity">
    <text evidence="2 10 11">Belongs to the class-I aminoacyl-tRNA synthetase family.</text>
</comment>
<keyword evidence="8 10" id="KW-0030">Aminoacyl-tRNA synthetase</keyword>
<dbReference type="Pfam" id="PF03485">
    <property type="entry name" value="Arg_tRNA_synt_N"/>
    <property type="match status" value="1"/>
</dbReference>
<dbReference type="InterPro" id="IPR005148">
    <property type="entry name" value="Arg-tRNA-synth_N"/>
</dbReference>
<dbReference type="Gene3D" id="1.10.730.10">
    <property type="entry name" value="Isoleucyl-tRNA Synthetase, Domain 1"/>
    <property type="match status" value="1"/>
</dbReference>
<dbReference type="InterPro" id="IPR014729">
    <property type="entry name" value="Rossmann-like_a/b/a_fold"/>
</dbReference>
<dbReference type="SUPFAM" id="SSF55190">
    <property type="entry name" value="Arginyl-tRNA synthetase (ArgRS), N-terminal 'additional' domain"/>
    <property type="match status" value="1"/>
</dbReference>
<evidence type="ECO:0000313" key="14">
    <source>
        <dbReference type="EMBL" id="TDF95910.1"/>
    </source>
</evidence>
<reference evidence="14 15" key="1">
    <citation type="submission" date="2019-03" db="EMBL/GenBank/DDBJ databases">
        <title>This is whole genome sequence of Paenibacillus sp MS74 strain.</title>
        <authorList>
            <person name="Trinh H.N."/>
        </authorList>
    </citation>
    <scope>NUCLEOTIDE SEQUENCE [LARGE SCALE GENOMIC DNA]</scope>
    <source>
        <strain evidence="14 15">MS74</strain>
    </source>
</reference>
<dbReference type="EMBL" id="SMRT01000009">
    <property type="protein sequence ID" value="TDF95910.1"/>
    <property type="molecule type" value="Genomic_DNA"/>
</dbReference>
<proteinExistence type="inferred from homology"/>
<dbReference type="GO" id="GO:0005737">
    <property type="term" value="C:cytoplasm"/>
    <property type="evidence" value="ECO:0007669"/>
    <property type="project" value="UniProtKB-SubCell"/>
</dbReference>
<evidence type="ECO:0000256" key="7">
    <source>
        <dbReference type="ARBA" id="ARBA00022917"/>
    </source>
</evidence>
<comment type="catalytic activity">
    <reaction evidence="9 10">
        <text>tRNA(Arg) + L-arginine + ATP = L-arginyl-tRNA(Arg) + AMP + diphosphate</text>
        <dbReference type="Rhea" id="RHEA:20301"/>
        <dbReference type="Rhea" id="RHEA-COMP:9658"/>
        <dbReference type="Rhea" id="RHEA-COMP:9673"/>
        <dbReference type="ChEBI" id="CHEBI:30616"/>
        <dbReference type="ChEBI" id="CHEBI:32682"/>
        <dbReference type="ChEBI" id="CHEBI:33019"/>
        <dbReference type="ChEBI" id="CHEBI:78442"/>
        <dbReference type="ChEBI" id="CHEBI:78513"/>
        <dbReference type="ChEBI" id="CHEBI:456215"/>
        <dbReference type="EC" id="6.1.1.19"/>
    </reaction>
</comment>
<dbReference type="SUPFAM" id="SSF52374">
    <property type="entry name" value="Nucleotidylyl transferase"/>
    <property type="match status" value="1"/>
</dbReference>
<dbReference type="Pfam" id="PF05746">
    <property type="entry name" value="DALR_1"/>
    <property type="match status" value="1"/>
</dbReference>
<dbReference type="SMART" id="SM01016">
    <property type="entry name" value="Arg_tRNA_synt_N"/>
    <property type="match status" value="1"/>
</dbReference>
<dbReference type="SUPFAM" id="SSF47323">
    <property type="entry name" value="Anticodon-binding domain of a subclass of class I aminoacyl-tRNA synthetases"/>
    <property type="match status" value="1"/>
</dbReference>
<keyword evidence="6 10" id="KW-0067">ATP-binding</keyword>
<dbReference type="CDD" id="cd07956">
    <property type="entry name" value="Anticodon_Ia_Arg"/>
    <property type="match status" value="1"/>
</dbReference>
<evidence type="ECO:0000313" key="15">
    <source>
        <dbReference type="Proteomes" id="UP000295636"/>
    </source>
</evidence>
<dbReference type="InterPro" id="IPR035684">
    <property type="entry name" value="ArgRS_core"/>
</dbReference>
<evidence type="ECO:0000259" key="12">
    <source>
        <dbReference type="SMART" id="SM00836"/>
    </source>
</evidence>
<evidence type="ECO:0000256" key="8">
    <source>
        <dbReference type="ARBA" id="ARBA00023146"/>
    </source>
</evidence>
<dbReference type="InterPro" id="IPR001278">
    <property type="entry name" value="Arg-tRNA-ligase"/>
</dbReference>
<dbReference type="Proteomes" id="UP000295636">
    <property type="component" value="Unassembled WGS sequence"/>
</dbReference>
<dbReference type="SMART" id="SM00836">
    <property type="entry name" value="DALR_1"/>
    <property type="match status" value="1"/>
</dbReference>
<sequence>MNYKQVLAAGLAPHLDGVQEETIADLIEYPPNPQMGDLSMPCFKLSKQLRKAPHAIAEELKQRWEAHPVFDRVEAVSGYFNVFLNGQRFAEEVVGEIYDLQDRYGSQQIGQGRNIVIDFSSPNIAKTFHIGHLRSTMIGNAIYKIHEFLGYNCVGINHLGDWGTQFGKLIVAYQLWGNQAAVEAEGIDELQRLYIKFHDEAESKPELETEARLCFVRLEQGDEEALKLWKWFVEISLKEFEKMYALLGVKFDSYAGESFYNDKMDAVIEELKQKKLLEEDDGAQLVRLDDFNMPPALMIKKDGGTLYHTRDVTAAIYRHNAYDFEKCIYVTDAGQSLHFQQWFKVIELMGYDWASKLAHVPFGKVSLEGAKLSTRKGNVIRLEELLTQAIEKTKVIINEKNPSLENRDEVARQVGVGAIIFSDLSNNRIKDIVFSWEDALNFDGETGPYVQYTHVRTCSLLRKANGSESIELSGAKDALNFALLDNPEAQGVLRQLHLFKERVEQAMHKLEPSVVSRYLVDLAQSFNRFYHECPILVDDAELRQARLALVKSVQITMRNGLCLIGLEAPEKM</sequence>
<dbReference type="Pfam" id="PF00750">
    <property type="entry name" value="tRNA-synt_1d"/>
    <property type="match status" value="1"/>
</dbReference>
<comment type="subcellular location">
    <subcellularLocation>
        <location evidence="1 10">Cytoplasm</location>
    </subcellularLocation>
</comment>
<dbReference type="Gene3D" id="3.30.1360.70">
    <property type="entry name" value="Arginyl tRNA synthetase N-terminal domain"/>
    <property type="match status" value="1"/>
</dbReference>
<dbReference type="PANTHER" id="PTHR11956">
    <property type="entry name" value="ARGINYL-TRNA SYNTHETASE"/>
    <property type="match status" value="1"/>
</dbReference>
<evidence type="ECO:0000256" key="2">
    <source>
        <dbReference type="ARBA" id="ARBA00005594"/>
    </source>
</evidence>
<dbReference type="Gene3D" id="3.40.50.620">
    <property type="entry name" value="HUPs"/>
    <property type="match status" value="1"/>
</dbReference>
<dbReference type="HAMAP" id="MF_00123">
    <property type="entry name" value="Arg_tRNA_synth"/>
    <property type="match status" value="1"/>
</dbReference>
<dbReference type="InterPro" id="IPR008909">
    <property type="entry name" value="DALR_anticod-bd"/>
</dbReference>